<dbReference type="Gene3D" id="3.30.450.40">
    <property type="match status" value="1"/>
</dbReference>
<dbReference type="AlphaFoldDB" id="X1U4E1"/>
<accession>X1U4E1</accession>
<reference evidence="2" key="1">
    <citation type="journal article" date="2014" name="Front. Microbiol.">
        <title>High frequency of phylogenetically diverse reductive dehalogenase-homologous genes in deep subseafloor sedimentary metagenomes.</title>
        <authorList>
            <person name="Kawai M."/>
            <person name="Futagami T."/>
            <person name="Toyoda A."/>
            <person name="Takaki Y."/>
            <person name="Nishi S."/>
            <person name="Hori S."/>
            <person name="Arai W."/>
            <person name="Tsubouchi T."/>
            <person name="Morono Y."/>
            <person name="Uchiyama I."/>
            <person name="Ito T."/>
            <person name="Fujiyama A."/>
            <person name="Inagaki F."/>
            <person name="Takami H."/>
        </authorList>
    </citation>
    <scope>NUCLEOTIDE SEQUENCE</scope>
    <source>
        <strain evidence="2">Expedition CK06-06</strain>
    </source>
</reference>
<dbReference type="SUPFAM" id="SSF55781">
    <property type="entry name" value="GAF domain-like"/>
    <property type="match status" value="1"/>
</dbReference>
<evidence type="ECO:0000259" key="1">
    <source>
        <dbReference type="Pfam" id="PF01590"/>
    </source>
</evidence>
<evidence type="ECO:0000313" key="2">
    <source>
        <dbReference type="EMBL" id="GAJ12443.1"/>
    </source>
</evidence>
<dbReference type="EMBL" id="BARW01032364">
    <property type="protein sequence ID" value="GAJ12443.1"/>
    <property type="molecule type" value="Genomic_DNA"/>
</dbReference>
<comment type="caution">
    <text evidence="2">The sequence shown here is derived from an EMBL/GenBank/DDBJ whole genome shotgun (WGS) entry which is preliminary data.</text>
</comment>
<name>X1U4E1_9ZZZZ</name>
<feature type="non-terminal residue" evidence="2">
    <location>
        <position position="1"/>
    </location>
</feature>
<sequence>FENIPLNEKINEAIEKQEYLLLIFSRDMDLEKGKQVRSAVITPILNSNGCYGAIYVNNTFRDEHYDLADVDYLMMLSVHVAAALEKL</sequence>
<protein>
    <recommendedName>
        <fullName evidence="1">GAF domain-containing protein</fullName>
    </recommendedName>
</protein>
<organism evidence="2">
    <name type="scientific">marine sediment metagenome</name>
    <dbReference type="NCBI Taxonomy" id="412755"/>
    <lineage>
        <taxon>unclassified sequences</taxon>
        <taxon>metagenomes</taxon>
        <taxon>ecological metagenomes</taxon>
    </lineage>
</organism>
<feature type="domain" description="GAF" evidence="1">
    <location>
        <begin position="24"/>
        <end position="84"/>
    </location>
</feature>
<dbReference type="InterPro" id="IPR029016">
    <property type="entry name" value="GAF-like_dom_sf"/>
</dbReference>
<dbReference type="InterPro" id="IPR003018">
    <property type="entry name" value="GAF"/>
</dbReference>
<proteinExistence type="predicted"/>
<gene>
    <name evidence="2" type="ORF">S12H4_51245</name>
</gene>
<dbReference type="Pfam" id="PF01590">
    <property type="entry name" value="GAF"/>
    <property type="match status" value="1"/>
</dbReference>